<dbReference type="PROSITE" id="PS50041">
    <property type="entry name" value="C_TYPE_LECTIN_2"/>
    <property type="match status" value="1"/>
</dbReference>
<dbReference type="SMART" id="SM00034">
    <property type="entry name" value="CLECT"/>
    <property type="match status" value="1"/>
</dbReference>
<feature type="domain" description="C-type lectin" evidence="3">
    <location>
        <begin position="92"/>
        <end position="199"/>
    </location>
</feature>
<feature type="coiled-coil region" evidence="2">
    <location>
        <begin position="31"/>
        <end position="86"/>
    </location>
</feature>
<name>A0A5J5DMD6_9PERO</name>
<dbReference type="InterPro" id="IPR050111">
    <property type="entry name" value="C-type_lectin/snaclec_domain"/>
</dbReference>
<evidence type="ECO:0000313" key="5">
    <source>
        <dbReference type="Proteomes" id="UP000327493"/>
    </source>
</evidence>
<dbReference type="Gene3D" id="1.20.5.400">
    <property type="match status" value="2"/>
</dbReference>
<evidence type="ECO:0000259" key="3">
    <source>
        <dbReference type="PROSITE" id="PS50041"/>
    </source>
</evidence>
<gene>
    <name evidence="4" type="ORF">FQN60_011666</name>
</gene>
<dbReference type="Pfam" id="PF00059">
    <property type="entry name" value="Lectin_C"/>
    <property type="match status" value="1"/>
</dbReference>
<keyword evidence="5" id="KW-1185">Reference proteome</keyword>
<protein>
    <recommendedName>
        <fullName evidence="3">C-type lectin domain-containing protein</fullName>
    </recommendedName>
</protein>
<dbReference type="SUPFAM" id="SSF56436">
    <property type="entry name" value="C-type lectin-like"/>
    <property type="match status" value="1"/>
</dbReference>
<dbReference type="InterPro" id="IPR016187">
    <property type="entry name" value="CTDL_fold"/>
</dbReference>
<dbReference type="SUPFAM" id="SSF64518">
    <property type="entry name" value="Phase 1 flagellin"/>
    <property type="match status" value="1"/>
</dbReference>
<sequence length="204" mass="24281">MKMALLHNSFTNLTQERDQLQTRYTNLTEGRDQLQTSYTILNQERDQLQTSYNILNQERYQFQKRIEDMTKEITDLRKKLQDLSNKQEWVYLSGSFYHVSSTKKKSWQGSRDDCVQKGADLVIINSREEQPMWIGLTDKETEGRWKWVDGTLLTQSYWMHLEPNGRLSRDEDCAEISNNFLSNSWNDDLCNIEKFWICEMTSPL</sequence>
<dbReference type="Gene3D" id="3.10.100.10">
    <property type="entry name" value="Mannose-Binding Protein A, subunit A"/>
    <property type="match status" value="1"/>
</dbReference>
<dbReference type="AlphaFoldDB" id="A0A5J5DMD6"/>
<dbReference type="InterPro" id="IPR033989">
    <property type="entry name" value="CD209-like_CTLD"/>
</dbReference>
<accession>A0A5J5DMD6</accession>
<organism evidence="4 5">
    <name type="scientific">Etheostoma spectabile</name>
    <name type="common">orangethroat darter</name>
    <dbReference type="NCBI Taxonomy" id="54343"/>
    <lineage>
        <taxon>Eukaryota</taxon>
        <taxon>Metazoa</taxon>
        <taxon>Chordata</taxon>
        <taxon>Craniata</taxon>
        <taxon>Vertebrata</taxon>
        <taxon>Euteleostomi</taxon>
        <taxon>Actinopterygii</taxon>
        <taxon>Neopterygii</taxon>
        <taxon>Teleostei</taxon>
        <taxon>Neoteleostei</taxon>
        <taxon>Acanthomorphata</taxon>
        <taxon>Eupercaria</taxon>
        <taxon>Perciformes</taxon>
        <taxon>Percoidei</taxon>
        <taxon>Percidae</taxon>
        <taxon>Etheostomatinae</taxon>
        <taxon>Etheostoma</taxon>
    </lineage>
</organism>
<dbReference type="InterPro" id="IPR001304">
    <property type="entry name" value="C-type_lectin-like"/>
</dbReference>
<dbReference type="PANTHER" id="PTHR22803">
    <property type="entry name" value="MANNOSE, PHOSPHOLIPASE, LECTIN RECEPTOR RELATED"/>
    <property type="match status" value="1"/>
</dbReference>
<dbReference type="InterPro" id="IPR016186">
    <property type="entry name" value="C-type_lectin-like/link_sf"/>
</dbReference>
<evidence type="ECO:0000256" key="1">
    <source>
        <dbReference type="ARBA" id="ARBA00022734"/>
    </source>
</evidence>
<comment type="caution">
    <text evidence="4">The sequence shown here is derived from an EMBL/GenBank/DDBJ whole genome shotgun (WGS) entry which is preliminary data.</text>
</comment>
<dbReference type="GO" id="GO:0030246">
    <property type="term" value="F:carbohydrate binding"/>
    <property type="evidence" value="ECO:0007669"/>
    <property type="project" value="UniProtKB-KW"/>
</dbReference>
<reference evidence="4 5" key="1">
    <citation type="submission" date="2019-08" db="EMBL/GenBank/DDBJ databases">
        <title>A chromosome-level genome assembly, high-density linkage maps, and genome scans reveal the genomic architecture of hybrid incompatibilities underlying speciation via character displacement in darters (Percidae: Etheostominae).</title>
        <authorList>
            <person name="Moran R.L."/>
            <person name="Catchen J.M."/>
            <person name="Fuller R.C."/>
        </authorList>
    </citation>
    <scope>NUCLEOTIDE SEQUENCE [LARGE SCALE GENOMIC DNA]</scope>
    <source>
        <strain evidence="4">EspeVRDwgs_2016</strain>
        <tissue evidence="4">Muscle</tissue>
    </source>
</reference>
<dbReference type="EMBL" id="VOFY01000002">
    <property type="protein sequence ID" value="KAA8594531.1"/>
    <property type="molecule type" value="Genomic_DNA"/>
</dbReference>
<proteinExistence type="predicted"/>
<keyword evidence="1" id="KW-0430">Lectin</keyword>
<dbReference type="CDD" id="cd03590">
    <property type="entry name" value="CLECT_DC-SIGN_like"/>
    <property type="match status" value="1"/>
</dbReference>
<evidence type="ECO:0000256" key="2">
    <source>
        <dbReference type="SAM" id="Coils"/>
    </source>
</evidence>
<evidence type="ECO:0000313" key="4">
    <source>
        <dbReference type="EMBL" id="KAA8594531.1"/>
    </source>
</evidence>
<keyword evidence="2" id="KW-0175">Coiled coil</keyword>
<dbReference type="Proteomes" id="UP000327493">
    <property type="component" value="Chromosome 2"/>
</dbReference>